<comment type="caution">
    <text evidence="2">The sequence shown here is derived from an EMBL/GenBank/DDBJ whole genome shotgun (WGS) entry which is preliminary data.</text>
</comment>
<feature type="transmembrane region" description="Helical" evidence="1">
    <location>
        <begin position="36"/>
        <end position="54"/>
    </location>
</feature>
<dbReference type="EMBL" id="SJJZ01000001">
    <property type="protein sequence ID" value="TCC12488.1"/>
    <property type="molecule type" value="Genomic_DNA"/>
</dbReference>
<organism evidence="2 3">
    <name type="scientific">Kribbella soli</name>
    <dbReference type="NCBI Taxonomy" id="1124743"/>
    <lineage>
        <taxon>Bacteria</taxon>
        <taxon>Bacillati</taxon>
        <taxon>Actinomycetota</taxon>
        <taxon>Actinomycetes</taxon>
        <taxon>Propionibacteriales</taxon>
        <taxon>Kribbellaceae</taxon>
        <taxon>Kribbella</taxon>
    </lineage>
</organism>
<reference evidence="2 3" key="1">
    <citation type="submission" date="2019-02" db="EMBL/GenBank/DDBJ databases">
        <title>Kribbella capetownensis sp. nov. and Kribbella speibonae sp. nov., isolated from soil.</title>
        <authorList>
            <person name="Curtis S.M."/>
            <person name="Norton I."/>
            <person name="Everest G.J."/>
            <person name="Meyers P.R."/>
        </authorList>
    </citation>
    <scope>NUCLEOTIDE SEQUENCE [LARGE SCALE GENOMIC DNA]</scope>
    <source>
        <strain evidence="2 3">KCTC 29219</strain>
    </source>
</reference>
<proteinExistence type="predicted"/>
<sequence>MRSVQLLVAGYLAISVLTLVAVIALRHHAALVNDAVWVRGTIVVASALLTVLFARSAARGSRRGFLRLRIVSAAMLVAIVVIIALPGTFPLWMKGEQAICGLLLLGVALLVNGKHLRSVFTG</sequence>
<keyword evidence="1" id="KW-1133">Transmembrane helix</keyword>
<dbReference type="OrthoDB" id="4230291at2"/>
<keyword evidence="1" id="KW-0812">Transmembrane</keyword>
<feature type="transmembrane region" description="Helical" evidence="1">
    <location>
        <begin position="91"/>
        <end position="111"/>
    </location>
</feature>
<accession>A0A4R0HPX6</accession>
<evidence type="ECO:0000313" key="3">
    <source>
        <dbReference type="Proteomes" id="UP000292346"/>
    </source>
</evidence>
<gene>
    <name evidence="2" type="ORF">E0H45_11270</name>
</gene>
<evidence type="ECO:0000256" key="1">
    <source>
        <dbReference type="SAM" id="Phobius"/>
    </source>
</evidence>
<dbReference type="AlphaFoldDB" id="A0A4R0HPX6"/>
<evidence type="ECO:0000313" key="2">
    <source>
        <dbReference type="EMBL" id="TCC12488.1"/>
    </source>
</evidence>
<dbReference type="Proteomes" id="UP000292346">
    <property type="component" value="Unassembled WGS sequence"/>
</dbReference>
<keyword evidence="3" id="KW-1185">Reference proteome</keyword>
<keyword evidence="1" id="KW-0472">Membrane</keyword>
<protein>
    <submittedName>
        <fullName evidence="2">Uncharacterized protein</fullName>
    </submittedName>
</protein>
<name>A0A4R0HPX6_9ACTN</name>
<feature type="transmembrane region" description="Helical" evidence="1">
    <location>
        <begin position="66"/>
        <end position="85"/>
    </location>
</feature>